<keyword evidence="14" id="KW-1185">Reference proteome</keyword>
<keyword evidence="8" id="KW-0865">Zymogen</keyword>
<dbReference type="InterPro" id="IPR009003">
    <property type="entry name" value="Peptidase_S1_PA"/>
</dbReference>
<evidence type="ECO:0000256" key="9">
    <source>
        <dbReference type="ARBA" id="ARBA00023157"/>
    </source>
</evidence>
<dbReference type="KEGG" id="fas:105264109"/>
<sequence>MSARRISDVETFCLFLIAAQAISVSVGIGRSQKIVGGVDVSDAEYPFLVGIDTDDSFCSGSIISRRYVLTAAHCVHKLTKSDIPHVFVRAGNMRSRQGGVAYGVDTIVVHEAYEDSGSFPHDIAIIKTNKSIKFDRYTQPISVSESVPRVSSKVTAVGWGRIAPENRVPPVKPQEMDRTVMSRKSCAKAHRPDPINRTHICVMGSKKLGICAGDSGGPLVFDNLLVGITSFSGPSCAEGIPDVFTSVPYHLEWIDNTIHLLEQK</sequence>
<dbReference type="PROSITE" id="PS00135">
    <property type="entry name" value="TRYPSIN_SER"/>
    <property type="match status" value="1"/>
</dbReference>
<dbReference type="GeneID" id="105264109"/>
<dbReference type="PANTHER" id="PTHR24276:SF96">
    <property type="entry name" value="PEPTIDASE S1 DOMAIN-CONTAINING PROTEIN"/>
    <property type="match status" value="1"/>
</dbReference>
<dbReference type="GO" id="GO:0004252">
    <property type="term" value="F:serine-type endopeptidase activity"/>
    <property type="evidence" value="ECO:0007669"/>
    <property type="project" value="InterPro"/>
</dbReference>
<keyword evidence="6 10" id="KW-0378">Hydrolase</keyword>
<dbReference type="RefSeq" id="XP_011299059.1">
    <property type="nucleotide sequence ID" value="XM_011300757.1"/>
</dbReference>
<name>A0A0C9RF86_9HYME</name>
<evidence type="ECO:0000256" key="5">
    <source>
        <dbReference type="ARBA" id="ARBA00022729"/>
    </source>
</evidence>
<reference evidence="15 16" key="2">
    <citation type="submission" date="2025-04" db="UniProtKB">
        <authorList>
            <consortium name="RefSeq"/>
        </authorList>
    </citation>
    <scope>IDENTIFICATION</scope>
    <source>
        <strain evidence="15 16">USDA-PBARC FA_bdor</strain>
        <tissue evidence="15 16">Whole organism</tissue>
    </source>
</reference>
<dbReference type="GO" id="GO:0006508">
    <property type="term" value="P:proteolysis"/>
    <property type="evidence" value="ECO:0007669"/>
    <property type="project" value="UniProtKB-KW"/>
</dbReference>
<dbReference type="EMBL" id="GBYB01015239">
    <property type="protein sequence ID" value="JAG85006.1"/>
    <property type="molecule type" value="Transcribed_RNA"/>
</dbReference>
<evidence type="ECO:0000259" key="12">
    <source>
        <dbReference type="PROSITE" id="PS50240"/>
    </source>
</evidence>
<dbReference type="InterPro" id="IPR050430">
    <property type="entry name" value="Peptidase_S1"/>
</dbReference>
<dbReference type="Pfam" id="PF00089">
    <property type="entry name" value="Trypsin"/>
    <property type="match status" value="1"/>
</dbReference>
<dbReference type="PANTHER" id="PTHR24276">
    <property type="entry name" value="POLYSERASE-RELATED"/>
    <property type="match status" value="1"/>
</dbReference>
<dbReference type="InterPro" id="IPR018114">
    <property type="entry name" value="TRYPSIN_HIS"/>
</dbReference>
<protein>
    <submittedName>
        <fullName evidence="13">CHYM2_1 protein</fullName>
    </submittedName>
    <submittedName>
        <fullName evidence="15 16">Chymotrypsin-2</fullName>
    </submittedName>
</protein>
<dbReference type="InterPro" id="IPR043504">
    <property type="entry name" value="Peptidase_S1_PA_chymotrypsin"/>
</dbReference>
<dbReference type="OrthoDB" id="10059102at2759"/>
<accession>A0A0C9RF86</accession>
<evidence type="ECO:0000256" key="2">
    <source>
        <dbReference type="ARBA" id="ARBA00007664"/>
    </source>
</evidence>
<dbReference type="SUPFAM" id="SSF50494">
    <property type="entry name" value="Trypsin-like serine proteases"/>
    <property type="match status" value="1"/>
</dbReference>
<evidence type="ECO:0000256" key="11">
    <source>
        <dbReference type="SAM" id="SignalP"/>
    </source>
</evidence>
<reference evidence="13" key="1">
    <citation type="submission" date="2015-01" db="EMBL/GenBank/DDBJ databases">
        <title>Transcriptome Assembly of Fopius arisanus.</title>
        <authorList>
            <person name="Geib S."/>
        </authorList>
    </citation>
    <scope>NUCLEOTIDE SEQUENCE</scope>
</reference>
<evidence type="ECO:0000256" key="1">
    <source>
        <dbReference type="ARBA" id="ARBA00004613"/>
    </source>
</evidence>
<dbReference type="AlphaFoldDB" id="A0A0C9RF86"/>
<keyword evidence="5 11" id="KW-0732">Signal</keyword>
<evidence type="ECO:0000256" key="7">
    <source>
        <dbReference type="ARBA" id="ARBA00022825"/>
    </source>
</evidence>
<evidence type="ECO:0000313" key="14">
    <source>
        <dbReference type="Proteomes" id="UP000694866"/>
    </source>
</evidence>
<comment type="similarity">
    <text evidence="2">Belongs to the peptidase S1 family.</text>
</comment>
<accession>A0A9R1SXB8</accession>
<gene>
    <name evidence="13" type="primary">CHYM2_1</name>
    <name evidence="15 16" type="synonym">LOC105264109</name>
    <name evidence="13" type="ORF">g.13664</name>
</gene>
<feature type="chain" id="PRO_5044541713" evidence="11">
    <location>
        <begin position="22"/>
        <end position="264"/>
    </location>
</feature>
<dbReference type="PROSITE" id="PS00134">
    <property type="entry name" value="TRYPSIN_HIS"/>
    <property type="match status" value="1"/>
</dbReference>
<keyword evidence="4 10" id="KW-0645">Protease</keyword>
<organism evidence="13">
    <name type="scientific">Fopius arisanus</name>
    <dbReference type="NCBI Taxonomy" id="64838"/>
    <lineage>
        <taxon>Eukaryota</taxon>
        <taxon>Metazoa</taxon>
        <taxon>Ecdysozoa</taxon>
        <taxon>Arthropoda</taxon>
        <taxon>Hexapoda</taxon>
        <taxon>Insecta</taxon>
        <taxon>Pterygota</taxon>
        <taxon>Neoptera</taxon>
        <taxon>Endopterygota</taxon>
        <taxon>Hymenoptera</taxon>
        <taxon>Apocrita</taxon>
        <taxon>Ichneumonoidea</taxon>
        <taxon>Braconidae</taxon>
        <taxon>Opiinae</taxon>
        <taxon>Fopius</taxon>
    </lineage>
</organism>
<feature type="signal peptide" evidence="11">
    <location>
        <begin position="1"/>
        <end position="21"/>
    </location>
</feature>
<keyword evidence="3" id="KW-0964">Secreted</keyword>
<dbReference type="GO" id="GO:0005576">
    <property type="term" value="C:extracellular region"/>
    <property type="evidence" value="ECO:0007669"/>
    <property type="project" value="UniProtKB-SubCell"/>
</dbReference>
<evidence type="ECO:0000313" key="13">
    <source>
        <dbReference type="EMBL" id="JAG85006.1"/>
    </source>
</evidence>
<dbReference type="SMART" id="SM00020">
    <property type="entry name" value="Tryp_SPc"/>
    <property type="match status" value="1"/>
</dbReference>
<dbReference type="InterPro" id="IPR033116">
    <property type="entry name" value="TRYPSIN_SER"/>
</dbReference>
<evidence type="ECO:0000313" key="15">
    <source>
        <dbReference type="RefSeq" id="XP_011299059.1"/>
    </source>
</evidence>
<evidence type="ECO:0000256" key="10">
    <source>
        <dbReference type="RuleBase" id="RU363034"/>
    </source>
</evidence>
<dbReference type="PRINTS" id="PR00722">
    <property type="entry name" value="CHYMOTRYPSIN"/>
</dbReference>
<proteinExistence type="inferred from homology"/>
<accession>A0A9R1SXX4</accession>
<dbReference type="InterPro" id="IPR001314">
    <property type="entry name" value="Peptidase_S1A"/>
</dbReference>
<dbReference type="RefSeq" id="XP_011299060.1">
    <property type="nucleotide sequence ID" value="XM_011300758.1"/>
</dbReference>
<dbReference type="Proteomes" id="UP000694866">
    <property type="component" value="Unplaced"/>
</dbReference>
<dbReference type="FunFam" id="2.40.10.10:FF:000146">
    <property type="entry name" value="Serine protease 53"/>
    <property type="match status" value="1"/>
</dbReference>
<evidence type="ECO:0000256" key="6">
    <source>
        <dbReference type="ARBA" id="ARBA00022801"/>
    </source>
</evidence>
<evidence type="ECO:0000256" key="3">
    <source>
        <dbReference type="ARBA" id="ARBA00022525"/>
    </source>
</evidence>
<keyword evidence="9" id="KW-1015">Disulfide bond</keyword>
<keyword evidence="7 10" id="KW-0720">Serine protease</keyword>
<evidence type="ECO:0000256" key="4">
    <source>
        <dbReference type="ARBA" id="ARBA00022670"/>
    </source>
</evidence>
<dbReference type="CDD" id="cd00190">
    <property type="entry name" value="Tryp_SPc"/>
    <property type="match status" value="1"/>
</dbReference>
<dbReference type="PROSITE" id="PS50240">
    <property type="entry name" value="TRYPSIN_DOM"/>
    <property type="match status" value="1"/>
</dbReference>
<evidence type="ECO:0000256" key="8">
    <source>
        <dbReference type="ARBA" id="ARBA00023145"/>
    </source>
</evidence>
<evidence type="ECO:0000313" key="16">
    <source>
        <dbReference type="RefSeq" id="XP_011299060.1"/>
    </source>
</evidence>
<feature type="domain" description="Peptidase S1" evidence="12">
    <location>
        <begin position="34"/>
        <end position="259"/>
    </location>
</feature>
<comment type="subcellular location">
    <subcellularLocation>
        <location evidence="1">Secreted</location>
    </subcellularLocation>
</comment>
<dbReference type="InterPro" id="IPR001254">
    <property type="entry name" value="Trypsin_dom"/>
</dbReference>
<dbReference type="Gene3D" id="2.40.10.10">
    <property type="entry name" value="Trypsin-like serine proteases"/>
    <property type="match status" value="1"/>
</dbReference>